<keyword evidence="2" id="KW-0472">Membrane</keyword>
<feature type="transmembrane region" description="Helical" evidence="2">
    <location>
        <begin position="355"/>
        <end position="376"/>
    </location>
</feature>
<feature type="compositionally biased region" description="Polar residues" evidence="1">
    <location>
        <begin position="90"/>
        <end position="104"/>
    </location>
</feature>
<proteinExistence type="predicted"/>
<comment type="caution">
    <text evidence="4">The sequence shown here is derived from an EMBL/GenBank/DDBJ whole genome shotgun (WGS) entry which is preliminary data.</text>
</comment>
<dbReference type="AlphaFoldDB" id="A0AAD5USL8"/>
<dbReference type="Proteomes" id="UP001212997">
    <property type="component" value="Unassembled WGS sequence"/>
</dbReference>
<keyword evidence="5" id="KW-1185">Reference proteome</keyword>
<sequence length="793" mass="89202">MLHISRSMSLALVSDSCRGRCMFPKEAQPSTPSLFSSHIPSSKHPPRSKMDTNVEMTEIEETTQKSPTPSTRSGRSGSARGSRKTRSLSRKTTPSTEGRTSQVSPEDEGGSVIQIMGPAEESISSPSLDDASEEVVKEKMTKAERFCRKKEKRYPEVGLRIEDTNAWPELSDTLRTHDEDQVKAQNENIDTLLVLSGLFSAVVATLVIEALKLLQRDPVDTTAQLLLQISMQLSSLSVNPGFINSTYVPPPPTPFSPSANAIVVNVLWFISLVLSLVTASLGMLVKQWFREFLAKSNVSPEQCCQVRQFRIPGLRKYKVTEIAGFLPIILQVAFVLFFIGLILFIRPIHTSVSNFISVFVSIWLSFIVVTTFTPLISPSCPYKTPVLKSVFFFTRNRMNGLCEWVKSSAIGPRFRFLPDQLFVEESTSDMSVETKTEVLVETYETFRDIKSWDIMMRCVDLNSPLVSLRILSLLVERMHGSEITYSSKLDGLFDQAQLRLLLKSMVACLRKACVLVIGKNGSTRLTQTDAAAALDEMMDHLRAVEYFSIPHDPGFTSSLILLNSGLPSRELPLTIESGQMSSVIRYATQAIGRDPEDGAGFRCIDSLPHLLEISRVSLLCAGRSVEKYRDHWEPSFLYLTSLLMYAIRDISYPGRSVDTLDVFRAQCALDMAMRVYVKVPGVVDESVLETLHEYSIKMFEAQAESKGWYQHGTIERKNSASGTVPVADWKKVLRGEGYVGVQIHDGHYGYEWDDQELRSSCKQRIEFIWFDFRRNYKEEFRSILTEFEVESGT</sequence>
<feature type="compositionally biased region" description="Polar residues" evidence="1">
    <location>
        <begin position="28"/>
        <end position="40"/>
    </location>
</feature>
<name>A0AAD5USL8_9APHY</name>
<dbReference type="InterPro" id="IPR045338">
    <property type="entry name" value="DUF6535"/>
</dbReference>
<protein>
    <recommendedName>
        <fullName evidence="3">DUF6535 domain-containing protein</fullName>
    </recommendedName>
</protein>
<reference evidence="4" key="1">
    <citation type="submission" date="2022-07" db="EMBL/GenBank/DDBJ databases">
        <title>Genome Sequence of Physisporinus lineatus.</title>
        <authorList>
            <person name="Buettner E."/>
        </authorList>
    </citation>
    <scope>NUCLEOTIDE SEQUENCE</scope>
    <source>
        <strain evidence="4">VT162</strain>
    </source>
</reference>
<feature type="transmembrane region" description="Helical" evidence="2">
    <location>
        <begin position="325"/>
        <end position="349"/>
    </location>
</feature>
<accession>A0AAD5USL8</accession>
<evidence type="ECO:0000256" key="2">
    <source>
        <dbReference type="SAM" id="Phobius"/>
    </source>
</evidence>
<keyword evidence="2" id="KW-1133">Transmembrane helix</keyword>
<dbReference type="Pfam" id="PF20153">
    <property type="entry name" value="DUF6535"/>
    <property type="match status" value="1"/>
</dbReference>
<feature type="domain" description="DUF6535" evidence="3">
    <location>
        <begin position="167"/>
        <end position="345"/>
    </location>
</feature>
<evidence type="ECO:0000256" key="1">
    <source>
        <dbReference type="SAM" id="MobiDB-lite"/>
    </source>
</evidence>
<evidence type="ECO:0000313" key="4">
    <source>
        <dbReference type="EMBL" id="KAJ3476730.1"/>
    </source>
</evidence>
<keyword evidence="2" id="KW-0812">Transmembrane</keyword>
<feature type="region of interest" description="Disordered" evidence="1">
    <location>
        <begin position="24"/>
        <end position="110"/>
    </location>
</feature>
<organism evidence="4 5">
    <name type="scientific">Meripilus lineatus</name>
    <dbReference type="NCBI Taxonomy" id="2056292"/>
    <lineage>
        <taxon>Eukaryota</taxon>
        <taxon>Fungi</taxon>
        <taxon>Dikarya</taxon>
        <taxon>Basidiomycota</taxon>
        <taxon>Agaricomycotina</taxon>
        <taxon>Agaricomycetes</taxon>
        <taxon>Polyporales</taxon>
        <taxon>Meripilaceae</taxon>
        <taxon>Meripilus</taxon>
    </lineage>
</organism>
<dbReference type="EMBL" id="JANAWD010000674">
    <property type="protein sequence ID" value="KAJ3476730.1"/>
    <property type="molecule type" value="Genomic_DNA"/>
</dbReference>
<feature type="compositionally biased region" description="Low complexity" evidence="1">
    <location>
        <begin position="65"/>
        <end position="80"/>
    </location>
</feature>
<gene>
    <name evidence="4" type="ORF">NLI96_g10958</name>
</gene>
<evidence type="ECO:0000313" key="5">
    <source>
        <dbReference type="Proteomes" id="UP001212997"/>
    </source>
</evidence>
<evidence type="ECO:0000259" key="3">
    <source>
        <dbReference type="Pfam" id="PF20153"/>
    </source>
</evidence>
<feature type="transmembrane region" description="Helical" evidence="2">
    <location>
        <begin position="262"/>
        <end position="285"/>
    </location>
</feature>
<feature type="transmembrane region" description="Helical" evidence="2">
    <location>
        <begin position="192"/>
        <end position="211"/>
    </location>
</feature>